<keyword evidence="5" id="KW-0239">DNA-directed DNA polymerase</keyword>
<dbReference type="InterPro" id="IPR011708">
    <property type="entry name" value="DNA_pol3_alpha_NTPase_dom"/>
</dbReference>
<evidence type="ECO:0000313" key="12">
    <source>
        <dbReference type="Proteomes" id="UP000199437"/>
    </source>
</evidence>
<dbReference type="Proteomes" id="UP000199437">
    <property type="component" value="Unassembled WGS sequence"/>
</dbReference>
<feature type="domain" description="PHP" evidence="7">
    <location>
        <begin position="4"/>
        <end position="91"/>
    </location>
</feature>
<gene>
    <name evidence="11" type="ORF">SAMN05216290_0144</name>
</gene>
<dbReference type="EC" id="2.7.7.7" evidence="1"/>
<evidence type="ECO:0000256" key="1">
    <source>
        <dbReference type="ARBA" id="ARBA00012417"/>
    </source>
</evidence>
<dbReference type="GO" id="GO:0003887">
    <property type="term" value="F:DNA-directed DNA polymerase activity"/>
    <property type="evidence" value="ECO:0007669"/>
    <property type="project" value="UniProtKB-KW"/>
</dbReference>
<dbReference type="InterPro" id="IPR004805">
    <property type="entry name" value="DnaE2/DnaE/PolC"/>
</dbReference>
<dbReference type="NCBIfam" id="TIGR00594">
    <property type="entry name" value="polc"/>
    <property type="match status" value="1"/>
</dbReference>
<reference evidence="12" key="1">
    <citation type="submission" date="2016-10" db="EMBL/GenBank/DDBJ databases">
        <authorList>
            <person name="Varghese N."/>
            <person name="Submissions S."/>
        </authorList>
    </citation>
    <scope>NUCLEOTIDE SEQUENCE [LARGE SCALE GENOMIC DNA]</scope>
    <source>
        <strain evidence="12">CGMCC 1.12402</strain>
    </source>
</reference>
<organism evidence="11 12">
    <name type="scientific">Roseivirga pacifica</name>
    <dbReference type="NCBI Taxonomy" id="1267423"/>
    <lineage>
        <taxon>Bacteria</taxon>
        <taxon>Pseudomonadati</taxon>
        <taxon>Bacteroidota</taxon>
        <taxon>Cytophagia</taxon>
        <taxon>Cytophagales</taxon>
        <taxon>Roseivirgaceae</taxon>
        <taxon>Roseivirga</taxon>
    </lineage>
</organism>
<dbReference type="Pfam" id="PF17657">
    <property type="entry name" value="DNA_pol3_finger"/>
    <property type="match status" value="1"/>
</dbReference>
<dbReference type="Gene3D" id="3.20.20.140">
    <property type="entry name" value="Metal-dependent hydrolases"/>
    <property type="match status" value="1"/>
</dbReference>
<dbReference type="InterPro" id="IPR040982">
    <property type="entry name" value="DNA_pol3_finger"/>
</dbReference>
<evidence type="ECO:0000256" key="3">
    <source>
        <dbReference type="ARBA" id="ARBA00022695"/>
    </source>
</evidence>
<evidence type="ECO:0000259" key="10">
    <source>
        <dbReference type="Pfam" id="PF17657"/>
    </source>
</evidence>
<dbReference type="EMBL" id="FOIR01000001">
    <property type="protein sequence ID" value="SEV84327.1"/>
    <property type="molecule type" value="Genomic_DNA"/>
</dbReference>
<evidence type="ECO:0000256" key="6">
    <source>
        <dbReference type="ARBA" id="ARBA00049244"/>
    </source>
</evidence>
<name>A0A1I0M768_9BACT</name>
<dbReference type="InterPro" id="IPR029460">
    <property type="entry name" value="DNAPol_HHH"/>
</dbReference>
<dbReference type="RefSeq" id="WP_090256472.1">
    <property type="nucleotide sequence ID" value="NZ_FOIR01000001.1"/>
</dbReference>
<evidence type="ECO:0000259" key="8">
    <source>
        <dbReference type="Pfam" id="PF07733"/>
    </source>
</evidence>
<dbReference type="InterPro" id="IPR004013">
    <property type="entry name" value="PHP_dom"/>
</dbReference>
<dbReference type="OrthoDB" id="9803237at2"/>
<keyword evidence="4" id="KW-0235">DNA replication</keyword>
<sequence>MYLNSHSYYSFKYGTLRTADLLGLMQQVGASTFALTDINSTAASINFVRMAPKYGIKPVLGIDFRNGADQLFVAIAQNNEGFKELNDYLSNFLHTKTKIPARAPDFNHAFVIYPFAKYTGFELKETEYIGVKPQNLIKLIYPPYQMDKRKLVALPTATFRSKVDDNTNERVVLKRDFNAHRLLRAIDKNTLLSKLSKNEEADPGDFIYPVDELKDVYSAYPYMLEQAENLLNQCHIHFDFEGEHLNKNLKNYCDSPEQDYQLLESLCEKGLPYRYPKPSDKIRARIKTELDVIKQQGFMSYFLINWKICAYARSQGYFYVGRGSGANSVVAYLLRITDVDPIELDLYFERFINLYRQNPPDFDIDFSWKDREDITRFIFEEFSTGMGKQGNVALLATYSTFQFRAVIRELGKVLGLPPHEIDHIQSTKYEDLDDTQKLVLRYGQYIEGFPSHLSIHAGGILISEKPIHYYTATDLPPKNFPTTHFDMVVAEDIGLYKFDILSQRGLGKIKDCLEVVQKNHPNHPPIDIHDIPKFKRDECIKSMLKEGEAIGCFYVESPAMRMLLKKLRVDEYLGLVAASSVIRPGVAQSGMMRQYILRFRQPEKRNEAHPKLREIMPETYGVMVYQEDVIKVAHYFAGLTLAEADVLRRGMSGKYRSREEFQKVKDKFFQNCKNLGHTLALSLDIWRQIESFAGYAFAKGHSASYAVESYQSLYLKAYYPLEYMVATINNGGGFYRVELYAHEAFMHGADVQAPCVNYSEYLCTIYGRTIFMGMGFIGELEQHTANTILNERNENGMFVSFDNFMKRVPISLDQLSLLIRIDAFRFTGLGKKELLWEAHFRLGNSKKSKPERLLFDPEVKRFRIPKLSYDRLEDAFDQIDLLGFPLCNPFDLLKEQPEQEVKAREMAQYKNNEVCMVGYLVHIKNTNTAKGKRMQFGTWLDREGRFIDTTHFPPVAARYPFMGKGIYELRGKIVEEFDFLSLEMISMRKLQYVHDPRLAEEPRHATMGVSG</sequence>
<dbReference type="AlphaFoldDB" id="A0A1I0M768"/>
<keyword evidence="12" id="KW-1185">Reference proteome</keyword>
<dbReference type="STRING" id="1267423.SAMN05216290_0144"/>
<evidence type="ECO:0000256" key="4">
    <source>
        <dbReference type="ARBA" id="ARBA00022705"/>
    </source>
</evidence>
<feature type="domain" description="Bacterial DNA polymerase III alpha subunit NTPase" evidence="8">
    <location>
        <begin position="262"/>
        <end position="501"/>
    </location>
</feature>
<proteinExistence type="predicted"/>
<keyword evidence="2" id="KW-0808">Transferase</keyword>
<keyword evidence="3" id="KW-0548">Nucleotidyltransferase</keyword>
<dbReference type="CDD" id="cd04485">
    <property type="entry name" value="DnaE_OBF"/>
    <property type="match status" value="1"/>
</dbReference>
<dbReference type="Pfam" id="PF14579">
    <property type="entry name" value="HHH_6"/>
    <property type="match status" value="1"/>
</dbReference>
<dbReference type="GO" id="GO:0008408">
    <property type="term" value="F:3'-5' exonuclease activity"/>
    <property type="evidence" value="ECO:0007669"/>
    <property type="project" value="InterPro"/>
</dbReference>
<dbReference type="Pfam" id="PF07733">
    <property type="entry name" value="DNA_pol3_alpha"/>
    <property type="match status" value="1"/>
</dbReference>
<accession>A0A1I0M768</accession>
<dbReference type="GeneID" id="99984908"/>
<feature type="domain" description="DNA polymerase III alpha subunit finger" evidence="10">
    <location>
        <begin position="507"/>
        <end position="674"/>
    </location>
</feature>
<dbReference type="PANTHER" id="PTHR32294">
    <property type="entry name" value="DNA POLYMERASE III SUBUNIT ALPHA"/>
    <property type="match status" value="1"/>
</dbReference>
<evidence type="ECO:0000256" key="2">
    <source>
        <dbReference type="ARBA" id="ARBA00022679"/>
    </source>
</evidence>
<dbReference type="Pfam" id="PF02811">
    <property type="entry name" value="PHP"/>
    <property type="match status" value="1"/>
</dbReference>
<evidence type="ECO:0000259" key="9">
    <source>
        <dbReference type="Pfam" id="PF14579"/>
    </source>
</evidence>
<dbReference type="Gene3D" id="1.10.150.870">
    <property type="match status" value="1"/>
</dbReference>
<protein>
    <recommendedName>
        <fullName evidence="1">DNA-directed DNA polymerase</fullName>
        <ecNumber evidence="1">2.7.7.7</ecNumber>
    </recommendedName>
</protein>
<feature type="domain" description="DNA polymerase helix-hairpin-helix motif" evidence="9">
    <location>
        <begin position="748"/>
        <end position="833"/>
    </location>
</feature>
<evidence type="ECO:0000256" key="5">
    <source>
        <dbReference type="ARBA" id="ARBA00022932"/>
    </source>
</evidence>
<comment type="catalytic activity">
    <reaction evidence="6">
        <text>DNA(n) + a 2'-deoxyribonucleoside 5'-triphosphate = DNA(n+1) + diphosphate</text>
        <dbReference type="Rhea" id="RHEA:22508"/>
        <dbReference type="Rhea" id="RHEA-COMP:17339"/>
        <dbReference type="Rhea" id="RHEA-COMP:17340"/>
        <dbReference type="ChEBI" id="CHEBI:33019"/>
        <dbReference type="ChEBI" id="CHEBI:61560"/>
        <dbReference type="ChEBI" id="CHEBI:173112"/>
        <dbReference type="EC" id="2.7.7.7"/>
    </reaction>
</comment>
<evidence type="ECO:0000313" key="11">
    <source>
        <dbReference type="EMBL" id="SEV84327.1"/>
    </source>
</evidence>
<evidence type="ECO:0000259" key="7">
    <source>
        <dbReference type="Pfam" id="PF02811"/>
    </source>
</evidence>
<dbReference type="GO" id="GO:0006260">
    <property type="term" value="P:DNA replication"/>
    <property type="evidence" value="ECO:0007669"/>
    <property type="project" value="UniProtKB-KW"/>
</dbReference>